<proteinExistence type="predicted"/>
<gene>
    <name evidence="1" type="ORF">SAMN05444351_4113</name>
</gene>
<dbReference type="AlphaFoldDB" id="A0A1M5QEG3"/>
<accession>A0A1M5QEG3</accession>
<keyword evidence="2" id="KW-1185">Reference proteome</keyword>
<dbReference type="STRING" id="1070870.SAMN05444351_4113"/>
<name>A0A1M5QEG3_9ACTN</name>
<evidence type="ECO:0000313" key="2">
    <source>
        <dbReference type="Proteomes" id="UP000184471"/>
    </source>
</evidence>
<dbReference type="RefSeq" id="WP_217651335.1">
    <property type="nucleotide sequence ID" value="NZ_FQVX01000004.1"/>
</dbReference>
<dbReference type="Proteomes" id="UP000184471">
    <property type="component" value="Unassembled WGS sequence"/>
</dbReference>
<reference evidence="1 2" key="1">
    <citation type="submission" date="2016-11" db="EMBL/GenBank/DDBJ databases">
        <authorList>
            <person name="Jaros S."/>
            <person name="Januszkiewicz K."/>
            <person name="Wedrychowicz H."/>
        </authorList>
    </citation>
    <scope>NUCLEOTIDE SEQUENCE [LARGE SCALE GENOMIC DNA]</scope>
    <source>
        <strain evidence="1 2">DSM 45408</strain>
    </source>
</reference>
<protein>
    <submittedName>
        <fullName evidence="1">Uncharacterized protein</fullName>
    </submittedName>
</protein>
<sequence length="195" mass="21032">MSFLSRLRGGPYEVPPLPYPSDSAEGLAARWVQWVASAGTERDPIEDTTGEHAGHNQPDDVFFLAGSYGKVLHRRCVVPGGRDLFLPVFNYWKSPAVGPPERAGDAWGALTLDGVDLEPLEITTPVPFVVAGALLNPVTFRRKPIPVTVWGLWARVPAPAPGTHHLRVVAGDGHAFRLDVGYQLEVAPVGAIRSS</sequence>
<organism evidence="1 2">
    <name type="scientific">Geodermatophilus nigrescens</name>
    <dbReference type="NCBI Taxonomy" id="1070870"/>
    <lineage>
        <taxon>Bacteria</taxon>
        <taxon>Bacillati</taxon>
        <taxon>Actinomycetota</taxon>
        <taxon>Actinomycetes</taxon>
        <taxon>Geodermatophilales</taxon>
        <taxon>Geodermatophilaceae</taxon>
        <taxon>Geodermatophilus</taxon>
    </lineage>
</organism>
<evidence type="ECO:0000313" key="1">
    <source>
        <dbReference type="EMBL" id="SHH12437.1"/>
    </source>
</evidence>
<dbReference type="EMBL" id="FQVX01000004">
    <property type="protein sequence ID" value="SHH12437.1"/>
    <property type="molecule type" value="Genomic_DNA"/>
</dbReference>